<evidence type="ECO:0000313" key="2">
    <source>
        <dbReference type="Proteomes" id="UP000712600"/>
    </source>
</evidence>
<organism evidence="1 2">
    <name type="scientific">Brassica cretica</name>
    <name type="common">Mustard</name>
    <dbReference type="NCBI Taxonomy" id="69181"/>
    <lineage>
        <taxon>Eukaryota</taxon>
        <taxon>Viridiplantae</taxon>
        <taxon>Streptophyta</taxon>
        <taxon>Embryophyta</taxon>
        <taxon>Tracheophyta</taxon>
        <taxon>Spermatophyta</taxon>
        <taxon>Magnoliopsida</taxon>
        <taxon>eudicotyledons</taxon>
        <taxon>Gunneridae</taxon>
        <taxon>Pentapetalae</taxon>
        <taxon>rosids</taxon>
        <taxon>malvids</taxon>
        <taxon>Brassicales</taxon>
        <taxon>Brassicaceae</taxon>
        <taxon>Brassiceae</taxon>
        <taxon>Brassica</taxon>
    </lineage>
</organism>
<reference evidence="1" key="1">
    <citation type="submission" date="2019-12" db="EMBL/GenBank/DDBJ databases">
        <title>Genome sequencing and annotation of Brassica cretica.</title>
        <authorList>
            <person name="Studholme D.J."/>
            <person name="Sarris P."/>
        </authorList>
    </citation>
    <scope>NUCLEOTIDE SEQUENCE</scope>
    <source>
        <strain evidence="1">PFS-109/04</strain>
        <tissue evidence="1">Leaf</tissue>
    </source>
</reference>
<comment type="caution">
    <text evidence="1">The sequence shown here is derived from an EMBL/GenBank/DDBJ whole genome shotgun (WGS) entry which is preliminary data.</text>
</comment>
<proteinExistence type="predicted"/>
<protein>
    <submittedName>
        <fullName evidence="1">Uncharacterized protein</fullName>
    </submittedName>
</protein>
<dbReference type="EMBL" id="QGKX02002183">
    <property type="protein sequence ID" value="KAF3484528.1"/>
    <property type="molecule type" value="Genomic_DNA"/>
</dbReference>
<name>A0A8S9MRL0_BRACR</name>
<gene>
    <name evidence="1" type="ORF">F2Q69_00054354</name>
</gene>
<evidence type="ECO:0000313" key="1">
    <source>
        <dbReference type="EMBL" id="KAF3484528.1"/>
    </source>
</evidence>
<dbReference type="AlphaFoldDB" id="A0A8S9MRL0"/>
<accession>A0A8S9MRL0</accession>
<dbReference type="Proteomes" id="UP000712600">
    <property type="component" value="Unassembled WGS sequence"/>
</dbReference>
<sequence>MNGGEEFSNDGSKLGEKKRRLNMEQLKTLEKNFERGADIVVEVLPSVGRLKSRFRGSLARDQVNSKKETCAFYFLHFIHSDLTALTSSTVFTTTTTMQFFQNFSSEQRMVKEENSISNMLCGIDDQYGFWPWLDQQHYN</sequence>